<gene>
    <name evidence="14" type="ORF">M569_12085</name>
</gene>
<evidence type="ECO:0000256" key="10">
    <source>
        <dbReference type="ARBA" id="ARBA00023034"/>
    </source>
</evidence>
<evidence type="ECO:0000256" key="11">
    <source>
        <dbReference type="ARBA" id="ARBA00023136"/>
    </source>
</evidence>
<keyword evidence="5 13" id="KW-0328">Glycosyltransferase</keyword>
<feature type="non-terminal residue" evidence="14">
    <location>
        <position position="1"/>
    </location>
</feature>
<comment type="cofactor">
    <cofactor evidence="1 13">
        <name>Mn(2+)</name>
        <dbReference type="ChEBI" id="CHEBI:29035"/>
    </cofactor>
</comment>
<dbReference type="Proteomes" id="UP000015453">
    <property type="component" value="Unassembled WGS sequence"/>
</dbReference>
<dbReference type="EMBL" id="AUSU01005967">
    <property type="protein sequence ID" value="EPS62703.1"/>
    <property type="molecule type" value="Genomic_DNA"/>
</dbReference>
<evidence type="ECO:0000256" key="2">
    <source>
        <dbReference type="ARBA" id="ARBA00004323"/>
    </source>
</evidence>
<organism evidence="14 15">
    <name type="scientific">Genlisea aurea</name>
    <dbReference type="NCBI Taxonomy" id="192259"/>
    <lineage>
        <taxon>Eukaryota</taxon>
        <taxon>Viridiplantae</taxon>
        <taxon>Streptophyta</taxon>
        <taxon>Embryophyta</taxon>
        <taxon>Tracheophyta</taxon>
        <taxon>Spermatophyta</taxon>
        <taxon>Magnoliopsida</taxon>
        <taxon>eudicotyledons</taxon>
        <taxon>Gunneridae</taxon>
        <taxon>Pentapetalae</taxon>
        <taxon>asterids</taxon>
        <taxon>lamiids</taxon>
        <taxon>Lamiales</taxon>
        <taxon>Lentibulariaceae</taxon>
        <taxon>Genlisea</taxon>
    </lineage>
</organism>
<keyword evidence="8" id="KW-0735">Signal-anchor</keyword>
<dbReference type="Pfam" id="PF01762">
    <property type="entry name" value="Galactosyl_T"/>
    <property type="match status" value="1"/>
</dbReference>
<keyword evidence="15" id="KW-1185">Reference proteome</keyword>
<dbReference type="PANTHER" id="PTHR11214:SF351">
    <property type="entry name" value="BETA-1,3-GALACTOSYLTRANSFERASE PVG3"/>
    <property type="match status" value="1"/>
</dbReference>
<name>S8DIM7_9LAMI</name>
<dbReference type="AlphaFoldDB" id="S8DIM7"/>
<comment type="pathway">
    <text evidence="3">Protein modification; protein glycosylation.</text>
</comment>
<dbReference type="GO" id="GO:0016758">
    <property type="term" value="F:hexosyltransferase activity"/>
    <property type="evidence" value="ECO:0007669"/>
    <property type="project" value="InterPro"/>
</dbReference>
<reference evidence="14 15" key="1">
    <citation type="journal article" date="2013" name="BMC Genomics">
        <title>The miniature genome of a carnivorous plant Genlisea aurea contains a low number of genes and short non-coding sequences.</title>
        <authorList>
            <person name="Leushkin E.V."/>
            <person name="Sutormin R.A."/>
            <person name="Nabieva E.R."/>
            <person name="Penin A.A."/>
            <person name="Kondrashov A.S."/>
            <person name="Logacheva M.D."/>
        </authorList>
    </citation>
    <scope>NUCLEOTIDE SEQUENCE [LARGE SCALE GENOMIC DNA]</scope>
</reference>
<sequence length="248" mass="28864">FIDTTQTSPPDTPTIRIFIGILTVADRYETRNLLRLAYGTQSSIGAQVDVRFMLCNLTTDDQRVLVLLEIIRYNDIIIMDCRENMEDGKTYTYFSSLPRLLASYSTHPPYHYVAKVDDDTYVRLQNLVDSLNPLPRYDVYYGFRANRPEAPFMTGPCYLVSWDIVEWISISDIPRNNSKGPEDLIFGEWMRDGNRGKNYFDVAGKIYDYPGTKQHSSRELWPGTVAIHRLKTPERWIKVLNYFNFKSN</sequence>
<evidence type="ECO:0000313" key="14">
    <source>
        <dbReference type="EMBL" id="EPS62703.1"/>
    </source>
</evidence>
<protein>
    <recommendedName>
        <fullName evidence="13">Hexosyltransferase</fullName>
        <ecNumber evidence="13">2.4.1.-</ecNumber>
    </recommendedName>
</protein>
<proteinExistence type="inferred from homology"/>
<dbReference type="PANTHER" id="PTHR11214">
    <property type="entry name" value="BETA-1,3-N-ACETYLGLUCOSAMINYLTRANSFERASE"/>
    <property type="match status" value="1"/>
</dbReference>
<dbReference type="InterPro" id="IPR002659">
    <property type="entry name" value="Glyco_trans_31"/>
</dbReference>
<accession>S8DIM7</accession>
<evidence type="ECO:0000256" key="7">
    <source>
        <dbReference type="ARBA" id="ARBA00022692"/>
    </source>
</evidence>
<feature type="non-terminal residue" evidence="14">
    <location>
        <position position="248"/>
    </location>
</feature>
<keyword evidence="9" id="KW-1133">Transmembrane helix</keyword>
<keyword evidence="12 13" id="KW-0464">Manganese</keyword>
<keyword evidence="7" id="KW-0812">Transmembrane</keyword>
<evidence type="ECO:0000313" key="15">
    <source>
        <dbReference type="Proteomes" id="UP000015453"/>
    </source>
</evidence>
<comment type="similarity">
    <text evidence="4 13">Belongs to the glycosyltransferase 31 family.</text>
</comment>
<evidence type="ECO:0000256" key="6">
    <source>
        <dbReference type="ARBA" id="ARBA00022679"/>
    </source>
</evidence>
<keyword evidence="11" id="KW-0472">Membrane</keyword>
<keyword evidence="6" id="KW-0808">Transferase</keyword>
<dbReference type="FunFam" id="3.90.550.50:FF:000027">
    <property type="entry name" value="Hexosyltransferase"/>
    <property type="match status" value="1"/>
</dbReference>
<comment type="caution">
    <text evidence="14">The sequence shown here is derived from an EMBL/GenBank/DDBJ whole genome shotgun (WGS) entry which is preliminary data.</text>
</comment>
<dbReference type="Gene3D" id="3.90.550.50">
    <property type="match status" value="1"/>
</dbReference>
<evidence type="ECO:0000256" key="5">
    <source>
        <dbReference type="ARBA" id="ARBA00022676"/>
    </source>
</evidence>
<evidence type="ECO:0000256" key="1">
    <source>
        <dbReference type="ARBA" id="ARBA00001936"/>
    </source>
</evidence>
<comment type="subcellular location">
    <subcellularLocation>
        <location evidence="2 13">Golgi apparatus membrane</location>
        <topology evidence="2 13">Single-pass type II membrane protein</topology>
    </subcellularLocation>
</comment>
<evidence type="ECO:0000256" key="12">
    <source>
        <dbReference type="ARBA" id="ARBA00023211"/>
    </source>
</evidence>
<dbReference type="EC" id="2.4.1.-" evidence="13"/>
<dbReference type="GO" id="GO:0000139">
    <property type="term" value="C:Golgi membrane"/>
    <property type="evidence" value="ECO:0007669"/>
    <property type="project" value="UniProtKB-SubCell"/>
</dbReference>
<evidence type="ECO:0000256" key="4">
    <source>
        <dbReference type="ARBA" id="ARBA00008661"/>
    </source>
</evidence>
<evidence type="ECO:0000256" key="3">
    <source>
        <dbReference type="ARBA" id="ARBA00004922"/>
    </source>
</evidence>
<dbReference type="UniPathway" id="UPA00378"/>
<evidence type="ECO:0000256" key="9">
    <source>
        <dbReference type="ARBA" id="ARBA00022989"/>
    </source>
</evidence>
<evidence type="ECO:0000256" key="13">
    <source>
        <dbReference type="RuleBase" id="RU363063"/>
    </source>
</evidence>
<dbReference type="OrthoDB" id="2139606at2759"/>
<evidence type="ECO:0000256" key="8">
    <source>
        <dbReference type="ARBA" id="ARBA00022968"/>
    </source>
</evidence>
<keyword evidence="10 13" id="KW-0333">Golgi apparatus</keyword>